<dbReference type="PRINTS" id="PR00463">
    <property type="entry name" value="EP450I"/>
</dbReference>
<dbReference type="InterPro" id="IPR001128">
    <property type="entry name" value="Cyt_P450"/>
</dbReference>
<dbReference type="GO" id="GO:0020037">
    <property type="term" value="F:heme binding"/>
    <property type="evidence" value="ECO:0007669"/>
    <property type="project" value="InterPro"/>
</dbReference>
<dbReference type="PROSITE" id="PS00086">
    <property type="entry name" value="CYTOCHROME_P450"/>
    <property type="match status" value="1"/>
</dbReference>
<keyword evidence="2 7" id="KW-0349">Heme</keyword>
<comment type="caution">
    <text evidence="9">The sequence shown here is derived from an EMBL/GenBank/DDBJ whole genome shotgun (WGS) entry which is preliminary data.</text>
</comment>
<reference evidence="9 10" key="2">
    <citation type="journal article" date="2018" name="New Phytol.">
        <title>High intraspecific genome diversity in the model arbuscular mycorrhizal symbiont Rhizophagus irregularis.</title>
        <authorList>
            <person name="Chen E.C.H."/>
            <person name="Morin E."/>
            <person name="Beaudet D."/>
            <person name="Noel J."/>
            <person name="Yildirir G."/>
            <person name="Ndikumana S."/>
            <person name="Charron P."/>
            <person name="St-Onge C."/>
            <person name="Giorgi J."/>
            <person name="Kruger M."/>
            <person name="Marton T."/>
            <person name="Ropars J."/>
            <person name="Grigoriev I.V."/>
            <person name="Hainaut M."/>
            <person name="Henrissat B."/>
            <person name="Roux C."/>
            <person name="Martin F."/>
            <person name="Corradi N."/>
        </authorList>
    </citation>
    <scope>NUCLEOTIDE SEQUENCE [LARGE SCALE GENOMIC DNA]</scope>
    <source>
        <strain evidence="9 10">DAOM 197198</strain>
    </source>
</reference>
<evidence type="ECO:0000313" key="10">
    <source>
        <dbReference type="Proteomes" id="UP000018888"/>
    </source>
</evidence>
<dbReference type="PRINTS" id="PR00385">
    <property type="entry name" value="P450"/>
</dbReference>
<evidence type="ECO:0000256" key="2">
    <source>
        <dbReference type="ARBA" id="ARBA00022617"/>
    </source>
</evidence>
<gene>
    <name evidence="9" type="ORF">GLOIN_2v1601391</name>
</gene>
<evidence type="ECO:0000256" key="4">
    <source>
        <dbReference type="ARBA" id="ARBA00023002"/>
    </source>
</evidence>
<dbReference type="PANTHER" id="PTHR24291:SF50">
    <property type="entry name" value="BIFUNCTIONAL ALBAFLAVENONE MONOOXYGENASE_TERPENE SYNTHASE"/>
    <property type="match status" value="1"/>
</dbReference>
<evidence type="ECO:0000313" key="9">
    <source>
        <dbReference type="EMBL" id="POG71921.1"/>
    </source>
</evidence>
<comment type="similarity">
    <text evidence="1 8">Belongs to the cytochrome P450 family.</text>
</comment>
<keyword evidence="10" id="KW-1185">Reference proteome</keyword>
<evidence type="ECO:0000256" key="5">
    <source>
        <dbReference type="ARBA" id="ARBA00023004"/>
    </source>
</evidence>
<evidence type="ECO:0000256" key="7">
    <source>
        <dbReference type="PIRSR" id="PIRSR602401-1"/>
    </source>
</evidence>
<proteinExistence type="inferred from homology"/>
<sequence>MVGLIFFAIILVIIYKYAFKKNKKPEGFEDVPFISGLPVAWAYLRQRNYDEIGDLIRNLSGGHGFYFSRFGSFIQLNIASPDYAKILLTQSEDAAPKSEQNPTSILYKFFGNGLPFSNGDKWRAHRKLATPAFNNALSPEMVGETTLDLISFIQQNLNRPIDVFEIMQRTTIEVLGKLAFGYKFGCLESEETPHIIKVYKYVISTIVSPYRRVFRWISKLPIESNKKFMNAIEEFDGFIFDIIETKRNEIKKNPYNKGHDLLTSMLELGEQEGINTDVKQLRDEMVNFFVAGHDTTSMSLSVSLYYLAKYPEMQEKARAEVISILGNFPNTLPNSDQLKELKYVSAIIKESLRIHPPVPVITFRKLKKPVKIDKYTLPINTTLLVNAWQIHHDPKYWENPKQYNPERFLNNEKRHPFAWIPFSAGPRNCIGQNFSLMEQKVIISMLLLKYNWTLPKNSINKDKLLLAPQFLLRPVDLKLVFTERIN</sequence>
<evidence type="ECO:0000256" key="1">
    <source>
        <dbReference type="ARBA" id="ARBA00010617"/>
    </source>
</evidence>
<keyword evidence="3 7" id="KW-0479">Metal-binding</keyword>
<dbReference type="VEuPathDB" id="FungiDB:RhiirFUN_010079"/>
<evidence type="ECO:0000256" key="8">
    <source>
        <dbReference type="RuleBase" id="RU000461"/>
    </source>
</evidence>
<dbReference type="GO" id="GO:0005506">
    <property type="term" value="F:iron ion binding"/>
    <property type="evidence" value="ECO:0007669"/>
    <property type="project" value="InterPro"/>
</dbReference>
<dbReference type="SMR" id="A0A2H5U4I9"/>
<evidence type="ECO:0000256" key="6">
    <source>
        <dbReference type="ARBA" id="ARBA00023033"/>
    </source>
</evidence>
<dbReference type="Gene3D" id="1.10.630.10">
    <property type="entry name" value="Cytochrome P450"/>
    <property type="match status" value="1"/>
</dbReference>
<name>A0A2H5U4I9_RHIID</name>
<dbReference type="SUPFAM" id="SSF48264">
    <property type="entry name" value="Cytochrome P450"/>
    <property type="match status" value="1"/>
</dbReference>
<dbReference type="EMBL" id="AUPC02000102">
    <property type="protein sequence ID" value="POG71921.1"/>
    <property type="molecule type" value="Genomic_DNA"/>
</dbReference>
<comment type="cofactor">
    <cofactor evidence="7">
        <name>heme</name>
        <dbReference type="ChEBI" id="CHEBI:30413"/>
    </cofactor>
</comment>
<keyword evidence="4 8" id="KW-0560">Oxidoreductase</keyword>
<dbReference type="InterPro" id="IPR050196">
    <property type="entry name" value="Cytochrome_P450_Monoox"/>
</dbReference>
<dbReference type="InterPro" id="IPR002401">
    <property type="entry name" value="Cyt_P450_E_grp-I"/>
</dbReference>
<dbReference type="AlphaFoldDB" id="A0A2H5U4I9"/>
<keyword evidence="6 8" id="KW-0503">Monooxygenase</keyword>
<protein>
    <submittedName>
        <fullName evidence="9">Cytochrome P450</fullName>
    </submittedName>
</protein>
<dbReference type="Proteomes" id="UP000018888">
    <property type="component" value="Unassembled WGS sequence"/>
</dbReference>
<reference evidence="9 10" key="1">
    <citation type="journal article" date="2013" name="Proc. Natl. Acad. Sci. U.S.A.">
        <title>Genome of an arbuscular mycorrhizal fungus provides insight into the oldest plant symbiosis.</title>
        <authorList>
            <person name="Tisserant E."/>
            <person name="Malbreil M."/>
            <person name="Kuo A."/>
            <person name="Kohler A."/>
            <person name="Symeonidi A."/>
            <person name="Balestrini R."/>
            <person name="Charron P."/>
            <person name="Duensing N."/>
            <person name="Frei Dit Frey N."/>
            <person name="Gianinazzi-Pearson V."/>
            <person name="Gilbert L.B."/>
            <person name="Handa Y."/>
            <person name="Herr J.R."/>
            <person name="Hijri M."/>
            <person name="Koul R."/>
            <person name="Kawaguchi M."/>
            <person name="Krajinski F."/>
            <person name="Lammers P.J."/>
            <person name="Masclaux F.G."/>
            <person name="Murat C."/>
            <person name="Morin E."/>
            <person name="Ndikumana S."/>
            <person name="Pagni M."/>
            <person name="Petitpierre D."/>
            <person name="Requena N."/>
            <person name="Rosikiewicz P."/>
            <person name="Riley R."/>
            <person name="Saito K."/>
            <person name="San Clemente H."/>
            <person name="Shapiro H."/>
            <person name="van Tuinen D."/>
            <person name="Becard G."/>
            <person name="Bonfante P."/>
            <person name="Paszkowski U."/>
            <person name="Shachar-Hill Y.Y."/>
            <person name="Tuskan G.A."/>
            <person name="Young P.W."/>
            <person name="Sanders I.R."/>
            <person name="Henrissat B."/>
            <person name="Rensing S.A."/>
            <person name="Grigoriev I.V."/>
            <person name="Corradi N."/>
            <person name="Roux C."/>
            <person name="Martin F."/>
        </authorList>
    </citation>
    <scope>NUCLEOTIDE SEQUENCE [LARGE SCALE GENOMIC DNA]</scope>
    <source>
        <strain evidence="9 10">DAOM 197198</strain>
    </source>
</reference>
<keyword evidence="5 7" id="KW-0408">Iron</keyword>
<organism evidence="9 10">
    <name type="scientific">Rhizophagus irregularis (strain DAOM 181602 / DAOM 197198 / MUCL 43194)</name>
    <name type="common">Arbuscular mycorrhizal fungus</name>
    <name type="synonym">Glomus intraradices</name>
    <dbReference type="NCBI Taxonomy" id="747089"/>
    <lineage>
        <taxon>Eukaryota</taxon>
        <taxon>Fungi</taxon>
        <taxon>Fungi incertae sedis</taxon>
        <taxon>Mucoromycota</taxon>
        <taxon>Glomeromycotina</taxon>
        <taxon>Glomeromycetes</taxon>
        <taxon>Glomerales</taxon>
        <taxon>Glomeraceae</taxon>
        <taxon>Rhizophagus</taxon>
    </lineage>
</organism>
<dbReference type="GO" id="GO:0004497">
    <property type="term" value="F:monooxygenase activity"/>
    <property type="evidence" value="ECO:0007669"/>
    <property type="project" value="UniProtKB-KW"/>
</dbReference>
<accession>A0A2H5U4I9</accession>
<dbReference type="GO" id="GO:0016705">
    <property type="term" value="F:oxidoreductase activity, acting on paired donors, with incorporation or reduction of molecular oxygen"/>
    <property type="evidence" value="ECO:0007669"/>
    <property type="project" value="InterPro"/>
</dbReference>
<feature type="binding site" description="axial binding residue" evidence="7">
    <location>
        <position position="429"/>
    </location>
    <ligand>
        <name>heme</name>
        <dbReference type="ChEBI" id="CHEBI:30413"/>
    </ligand>
    <ligandPart>
        <name>Fe</name>
        <dbReference type="ChEBI" id="CHEBI:18248"/>
    </ligandPart>
</feature>
<dbReference type="Pfam" id="PF00067">
    <property type="entry name" value="p450"/>
    <property type="match status" value="1"/>
</dbReference>
<evidence type="ECO:0000256" key="3">
    <source>
        <dbReference type="ARBA" id="ARBA00022723"/>
    </source>
</evidence>
<dbReference type="InterPro" id="IPR017972">
    <property type="entry name" value="Cyt_P450_CS"/>
</dbReference>
<dbReference type="STRING" id="747089.A0A2H5U4I9"/>
<dbReference type="InterPro" id="IPR036396">
    <property type="entry name" value="Cyt_P450_sf"/>
</dbReference>
<dbReference type="PANTHER" id="PTHR24291">
    <property type="entry name" value="CYTOCHROME P450 FAMILY 4"/>
    <property type="match status" value="1"/>
</dbReference>